<comment type="subcellular location">
    <subcellularLocation>
        <location evidence="8">Cytoplasm</location>
    </subcellularLocation>
</comment>
<evidence type="ECO:0000256" key="6">
    <source>
        <dbReference type="ARBA" id="ARBA00023235"/>
    </source>
</evidence>
<evidence type="ECO:0000256" key="4">
    <source>
        <dbReference type="ARBA" id="ARBA00022605"/>
    </source>
</evidence>
<dbReference type="InterPro" id="IPR001653">
    <property type="entry name" value="DAP_epimerase_DapF"/>
</dbReference>
<feature type="active site" description="Proton donor" evidence="8">
    <location>
        <position position="76"/>
    </location>
</feature>
<name>A0ABS9EDG0_9FLAO</name>
<evidence type="ECO:0000256" key="9">
    <source>
        <dbReference type="PROSITE-ProRule" id="PRU10125"/>
    </source>
</evidence>
<dbReference type="EC" id="5.1.1.7" evidence="3 8"/>
<dbReference type="InterPro" id="IPR018510">
    <property type="entry name" value="DAP_epimerase_AS"/>
</dbReference>
<dbReference type="GO" id="GO:0008837">
    <property type="term" value="F:diaminopimelate epimerase activity"/>
    <property type="evidence" value="ECO:0007669"/>
    <property type="project" value="UniProtKB-EC"/>
</dbReference>
<comment type="catalytic activity">
    <reaction evidence="7 8">
        <text>(2S,6S)-2,6-diaminopimelate = meso-2,6-diaminopimelate</text>
        <dbReference type="Rhea" id="RHEA:15393"/>
        <dbReference type="ChEBI" id="CHEBI:57609"/>
        <dbReference type="ChEBI" id="CHEBI:57791"/>
        <dbReference type="EC" id="5.1.1.7"/>
    </reaction>
</comment>
<dbReference type="PANTHER" id="PTHR31689">
    <property type="entry name" value="DIAMINOPIMELATE EPIMERASE, CHLOROPLASTIC"/>
    <property type="match status" value="1"/>
</dbReference>
<sequence length="262" mass="28932">MKLDFYKFHGTGNDFIMVDNRMDIFPKNDTNLIHKLCHRRFGIGADGLILLEDSSNVNENFVMVYYNADGNQSSMCGNGGRCLVAFAKFLGIIEDEAVFNAVDGFHEATITNGSVSLKMQDLEVDDINENELFLDTGSPHHIVFSDEVGDIDVKKEGAKIRYSEKYAHQGGTNVNFVQQTGENSFLVRTYERGVEDETYSCGTGVTAVAIVSNAIAKTDANNVTLETPGGKLEVSFEKSEGGYKNIWLTGPTEYVFKGQIEC</sequence>
<keyword evidence="8" id="KW-0963">Cytoplasm</keyword>
<comment type="function">
    <text evidence="8">Catalyzes the stereoinversion of LL-2,6-diaminopimelate (L,L-DAP) to meso-diaminopimelate (meso-DAP), a precursor of L-lysine and an essential component of the bacterial peptidoglycan.</text>
</comment>
<feature type="binding site" evidence="8">
    <location>
        <begin position="191"/>
        <end position="192"/>
    </location>
    <ligand>
        <name>substrate</name>
    </ligand>
</feature>
<gene>
    <name evidence="8 10" type="primary">dapF</name>
    <name evidence="10" type="ORF">L1I30_04450</name>
</gene>
<feature type="binding site" evidence="8">
    <location>
        <begin position="77"/>
        <end position="78"/>
    </location>
    <ligand>
        <name>substrate</name>
    </ligand>
</feature>
<comment type="subunit">
    <text evidence="8">Homodimer.</text>
</comment>
<dbReference type="PANTHER" id="PTHR31689:SF0">
    <property type="entry name" value="DIAMINOPIMELATE EPIMERASE"/>
    <property type="match status" value="1"/>
</dbReference>
<feature type="binding site" evidence="8">
    <location>
        <position position="173"/>
    </location>
    <ligand>
        <name>substrate</name>
    </ligand>
</feature>
<evidence type="ECO:0000256" key="2">
    <source>
        <dbReference type="ARBA" id="ARBA00010219"/>
    </source>
</evidence>
<protein>
    <recommendedName>
        <fullName evidence="3 8">Diaminopimelate epimerase</fullName>
        <shortName evidence="8">DAP epimerase</shortName>
        <ecNumber evidence="3 8">5.1.1.7</ecNumber>
    </recommendedName>
    <alternativeName>
        <fullName evidence="8">PLP-independent amino acid racemase</fullName>
    </alternativeName>
</protein>
<comment type="caution">
    <text evidence="10">The sequence shown here is derived from an EMBL/GenBank/DDBJ whole genome shotgun (WGS) entry which is preliminary data.</text>
</comment>
<feature type="binding site" evidence="8">
    <location>
        <position position="13"/>
    </location>
    <ligand>
        <name>substrate</name>
    </ligand>
</feature>
<dbReference type="Pfam" id="PF01678">
    <property type="entry name" value="DAP_epimerase"/>
    <property type="match status" value="2"/>
</dbReference>
<dbReference type="RefSeq" id="WP_236133065.1">
    <property type="nucleotide sequence ID" value="NZ_JAKGTH010000007.1"/>
</dbReference>
<dbReference type="SUPFAM" id="SSF54506">
    <property type="entry name" value="Diaminopimelate epimerase-like"/>
    <property type="match status" value="2"/>
</dbReference>
<feature type="active site" description="Proton acceptor" evidence="8">
    <location>
        <position position="201"/>
    </location>
</feature>
<dbReference type="Proteomes" id="UP001179363">
    <property type="component" value="Unassembled WGS sequence"/>
</dbReference>
<evidence type="ECO:0000256" key="1">
    <source>
        <dbReference type="ARBA" id="ARBA00005196"/>
    </source>
</evidence>
<dbReference type="Gene3D" id="3.10.310.10">
    <property type="entry name" value="Diaminopimelate Epimerase, Chain A, domain 1"/>
    <property type="match status" value="2"/>
</dbReference>
<dbReference type="EMBL" id="JAKGTH010000007">
    <property type="protein sequence ID" value="MCF4100910.1"/>
    <property type="molecule type" value="Genomic_DNA"/>
</dbReference>
<organism evidence="10 11">
    <name type="scientific">Gillisia lutea</name>
    <dbReference type="NCBI Taxonomy" id="2909668"/>
    <lineage>
        <taxon>Bacteria</taxon>
        <taxon>Pseudomonadati</taxon>
        <taxon>Bacteroidota</taxon>
        <taxon>Flavobacteriia</taxon>
        <taxon>Flavobacteriales</taxon>
        <taxon>Flavobacteriaceae</taxon>
        <taxon>Gillisia</taxon>
    </lineage>
</organism>
<dbReference type="PROSITE" id="PS01326">
    <property type="entry name" value="DAP_EPIMERASE"/>
    <property type="match status" value="1"/>
</dbReference>
<feature type="active site" evidence="9">
    <location>
        <position position="76"/>
    </location>
</feature>
<accession>A0ABS9EDG0</accession>
<reference evidence="10" key="1">
    <citation type="submission" date="2022-01" db="EMBL/GenBank/DDBJ databases">
        <title>Gillisia lutea sp. nov., isolated from marine plastic residues from the Malvarosa beach (Valencia, Spain).</title>
        <authorList>
            <person name="Vidal-Verdu A."/>
            <person name="Molina-Menor E."/>
            <person name="Satari L."/>
            <person name="Pascual J."/>
            <person name="Pereto J."/>
            <person name="Porcar M."/>
        </authorList>
    </citation>
    <scope>NUCLEOTIDE SEQUENCE</scope>
    <source>
        <strain evidence="10">M10.2A</strain>
    </source>
</reference>
<comment type="caution">
    <text evidence="8">Lacks conserved residue(s) required for the propagation of feature annotation.</text>
</comment>
<feature type="binding site" evidence="8">
    <location>
        <begin position="202"/>
        <end position="203"/>
    </location>
    <ligand>
        <name>substrate</name>
    </ligand>
</feature>
<feature type="binding site" evidence="8">
    <location>
        <position position="67"/>
    </location>
    <ligand>
        <name>substrate</name>
    </ligand>
</feature>
<evidence type="ECO:0000256" key="5">
    <source>
        <dbReference type="ARBA" id="ARBA00023154"/>
    </source>
</evidence>
<proteinExistence type="inferred from homology"/>
<evidence type="ECO:0000256" key="7">
    <source>
        <dbReference type="ARBA" id="ARBA00051712"/>
    </source>
</evidence>
<comment type="pathway">
    <text evidence="1 8">Amino-acid biosynthesis; L-lysine biosynthesis via DAP pathway; DL-2,6-diaminopimelate from LL-2,6-diaminopimelate: step 1/1.</text>
</comment>
<keyword evidence="4 8" id="KW-0028">Amino-acid biosynthesis</keyword>
<evidence type="ECO:0000256" key="3">
    <source>
        <dbReference type="ARBA" id="ARBA00013080"/>
    </source>
</evidence>
<comment type="similarity">
    <text evidence="2 8">Belongs to the diaminopimelate epimerase family.</text>
</comment>
<dbReference type="NCBIfam" id="TIGR00652">
    <property type="entry name" value="DapF"/>
    <property type="match status" value="1"/>
</dbReference>
<feature type="site" description="Could be important to modulate the pK values of the two catalytic cysteine residues" evidence="8">
    <location>
        <position position="191"/>
    </location>
</feature>
<keyword evidence="6 8" id="KW-0413">Isomerase</keyword>
<keyword evidence="5 8" id="KW-0457">Lysine biosynthesis</keyword>
<evidence type="ECO:0000313" key="10">
    <source>
        <dbReference type="EMBL" id="MCF4100910.1"/>
    </source>
</evidence>
<keyword evidence="11" id="KW-1185">Reference proteome</keyword>
<dbReference type="HAMAP" id="MF_00197">
    <property type="entry name" value="DAP_epimerase"/>
    <property type="match status" value="1"/>
</dbReference>
<feature type="site" description="Could be important to modulate the pK values of the two catalytic cysteine residues" evidence="8">
    <location>
        <position position="140"/>
    </location>
</feature>
<evidence type="ECO:0000313" key="11">
    <source>
        <dbReference type="Proteomes" id="UP001179363"/>
    </source>
</evidence>
<evidence type="ECO:0000256" key="8">
    <source>
        <dbReference type="HAMAP-Rule" id="MF_00197"/>
    </source>
</evidence>